<dbReference type="OrthoDB" id="8191755at2759"/>
<evidence type="ECO:0000256" key="1">
    <source>
        <dbReference type="SAM" id="MobiDB-lite"/>
    </source>
</evidence>
<feature type="region of interest" description="Disordered" evidence="1">
    <location>
        <begin position="247"/>
        <end position="320"/>
    </location>
</feature>
<evidence type="ECO:0000313" key="2">
    <source>
        <dbReference type="EMBL" id="KAF2879745.1"/>
    </source>
</evidence>
<feature type="compositionally biased region" description="Basic and acidic residues" evidence="1">
    <location>
        <begin position="302"/>
        <end position="320"/>
    </location>
</feature>
<feature type="compositionally biased region" description="Basic residues" evidence="1">
    <location>
        <begin position="19"/>
        <end position="33"/>
    </location>
</feature>
<evidence type="ECO:0000313" key="3">
    <source>
        <dbReference type="Proteomes" id="UP000801492"/>
    </source>
</evidence>
<feature type="compositionally biased region" description="Basic and acidic residues" evidence="1">
    <location>
        <begin position="9"/>
        <end position="18"/>
    </location>
</feature>
<feature type="region of interest" description="Disordered" evidence="1">
    <location>
        <begin position="1"/>
        <end position="33"/>
    </location>
</feature>
<feature type="compositionally biased region" description="Basic residues" evidence="1">
    <location>
        <begin position="248"/>
        <end position="259"/>
    </location>
</feature>
<gene>
    <name evidence="2" type="ORF">ILUMI_26426</name>
</gene>
<keyword evidence="3" id="KW-1185">Reference proteome</keyword>
<dbReference type="EMBL" id="VTPC01091082">
    <property type="protein sequence ID" value="KAF2879745.1"/>
    <property type="molecule type" value="Genomic_DNA"/>
</dbReference>
<sequence>MENMGGEHVVGDTNDRGTRKQKRNLTSRERKKQVGYSNLDANLDSLELSGENWYDDADLKWLIPVLNQEVDPQDDSDEDEMKTKLFGIDIADLRKISYDFAERNGARHNFSKDLQQAGTDWMREFLKKHSHKIIAKRGRKQVSALSSAERGQLVTPEMYFSAAGQYIPPMLIFPRQRMKQELMDGAPPGAVSACHESGWMKDRQIPPPNSSVGHETVNYEEAVNHDSLPESSNSSFTLTTKDICSVPKRQRKETKRKRGTSAVLTSTPYKTELEENQNSSVKPVKRKVKIGKDRPKKKRAKKEFSINKASDSEKDDKEDNPLCEVSAKTIQDGFVSRNYCTIDSRKNAEKTKKGSIGGFYCDNINPKQRCVVENVLRIVSGVT</sequence>
<dbReference type="Proteomes" id="UP000801492">
    <property type="component" value="Unassembled WGS sequence"/>
</dbReference>
<comment type="caution">
    <text evidence="2">The sequence shown here is derived from an EMBL/GenBank/DDBJ whole genome shotgun (WGS) entry which is preliminary data.</text>
</comment>
<reference evidence="2" key="1">
    <citation type="submission" date="2019-08" db="EMBL/GenBank/DDBJ databases">
        <title>The genome of the North American firefly Photinus pyralis.</title>
        <authorList>
            <consortium name="Photinus pyralis genome working group"/>
            <person name="Fallon T.R."/>
            <person name="Sander Lower S.E."/>
            <person name="Weng J.-K."/>
        </authorList>
    </citation>
    <scope>NUCLEOTIDE SEQUENCE</scope>
    <source>
        <strain evidence="2">TRF0915ILg1</strain>
        <tissue evidence="2">Whole body</tissue>
    </source>
</reference>
<name>A0A8K0C9T6_IGNLU</name>
<dbReference type="AlphaFoldDB" id="A0A8K0C9T6"/>
<organism evidence="2 3">
    <name type="scientific">Ignelater luminosus</name>
    <name type="common">Cucubano</name>
    <name type="synonym">Pyrophorus luminosus</name>
    <dbReference type="NCBI Taxonomy" id="2038154"/>
    <lineage>
        <taxon>Eukaryota</taxon>
        <taxon>Metazoa</taxon>
        <taxon>Ecdysozoa</taxon>
        <taxon>Arthropoda</taxon>
        <taxon>Hexapoda</taxon>
        <taxon>Insecta</taxon>
        <taxon>Pterygota</taxon>
        <taxon>Neoptera</taxon>
        <taxon>Endopterygota</taxon>
        <taxon>Coleoptera</taxon>
        <taxon>Polyphaga</taxon>
        <taxon>Elateriformia</taxon>
        <taxon>Elateroidea</taxon>
        <taxon>Elateridae</taxon>
        <taxon>Agrypninae</taxon>
        <taxon>Pyrophorini</taxon>
        <taxon>Ignelater</taxon>
    </lineage>
</organism>
<feature type="compositionally biased region" description="Basic residues" evidence="1">
    <location>
        <begin position="283"/>
        <end position="301"/>
    </location>
</feature>
<proteinExistence type="predicted"/>
<protein>
    <submittedName>
        <fullName evidence="2">Uncharacterized protein</fullName>
    </submittedName>
</protein>
<accession>A0A8K0C9T6</accession>